<dbReference type="Pfam" id="PF00583">
    <property type="entry name" value="Acetyltransf_1"/>
    <property type="match status" value="1"/>
</dbReference>
<dbReference type="PROSITE" id="PS51186">
    <property type="entry name" value="GNAT"/>
    <property type="match status" value="1"/>
</dbReference>
<keyword evidence="4" id="KW-0687">Ribonucleoprotein</keyword>
<keyword evidence="4" id="KW-0689">Ribosomal protein</keyword>
<dbReference type="SUPFAM" id="SSF55729">
    <property type="entry name" value="Acyl-CoA N-acyltransferases (Nat)"/>
    <property type="match status" value="1"/>
</dbReference>
<dbReference type="GO" id="GO:0016747">
    <property type="term" value="F:acyltransferase activity, transferring groups other than amino-acyl groups"/>
    <property type="evidence" value="ECO:0007669"/>
    <property type="project" value="InterPro"/>
</dbReference>
<comment type="caution">
    <text evidence="4">The sequence shown here is derived from an EMBL/GenBank/DDBJ whole genome shotgun (WGS) entry which is preliminary data.</text>
</comment>
<keyword evidence="5" id="KW-1185">Reference proteome</keyword>
<dbReference type="PANTHER" id="PTHR43877">
    <property type="entry name" value="AMINOALKYLPHOSPHONATE N-ACETYLTRANSFERASE-RELATED-RELATED"/>
    <property type="match status" value="1"/>
</dbReference>
<evidence type="ECO:0000256" key="1">
    <source>
        <dbReference type="ARBA" id="ARBA00022679"/>
    </source>
</evidence>
<evidence type="ECO:0000256" key="2">
    <source>
        <dbReference type="ARBA" id="ARBA00023315"/>
    </source>
</evidence>
<dbReference type="AlphaFoldDB" id="A0A370I410"/>
<keyword evidence="2" id="KW-0012">Acyltransferase</keyword>
<dbReference type="Gene3D" id="3.40.630.30">
    <property type="match status" value="1"/>
</dbReference>
<evidence type="ECO:0000259" key="3">
    <source>
        <dbReference type="PROSITE" id="PS51186"/>
    </source>
</evidence>
<accession>A0A370I410</accession>
<evidence type="ECO:0000313" key="4">
    <source>
        <dbReference type="EMBL" id="RDI65468.1"/>
    </source>
</evidence>
<keyword evidence="1" id="KW-0808">Transferase</keyword>
<dbReference type="InterPro" id="IPR000182">
    <property type="entry name" value="GNAT_dom"/>
</dbReference>
<evidence type="ECO:0000313" key="5">
    <source>
        <dbReference type="Proteomes" id="UP000254869"/>
    </source>
</evidence>
<dbReference type="CDD" id="cd04301">
    <property type="entry name" value="NAT_SF"/>
    <property type="match status" value="1"/>
</dbReference>
<dbReference type="InterPro" id="IPR016181">
    <property type="entry name" value="Acyl_CoA_acyltransferase"/>
</dbReference>
<gene>
    <name evidence="4" type="ORF">DFR76_106340</name>
</gene>
<dbReference type="EMBL" id="QQBC01000006">
    <property type="protein sequence ID" value="RDI65468.1"/>
    <property type="molecule type" value="Genomic_DNA"/>
</dbReference>
<protein>
    <submittedName>
        <fullName evidence="4">Ribosomal protein S18 acetylase RimI-like enzyme</fullName>
    </submittedName>
</protein>
<dbReference type="Proteomes" id="UP000254869">
    <property type="component" value="Unassembled WGS sequence"/>
</dbReference>
<proteinExistence type="predicted"/>
<dbReference type="InterPro" id="IPR050832">
    <property type="entry name" value="Bact_Acetyltransf"/>
</dbReference>
<dbReference type="GO" id="GO:0005840">
    <property type="term" value="C:ribosome"/>
    <property type="evidence" value="ECO:0007669"/>
    <property type="project" value="UniProtKB-KW"/>
</dbReference>
<feature type="domain" description="N-acetyltransferase" evidence="3">
    <location>
        <begin position="10"/>
        <end position="163"/>
    </location>
</feature>
<dbReference type="PANTHER" id="PTHR43877:SF1">
    <property type="entry name" value="ACETYLTRANSFERASE"/>
    <property type="match status" value="1"/>
</dbReference>
<organism evidence="4 5">
    <name type="scientific">Nocardia pseudobrasiliensis</name>
    <dbReference type="NCBI Taxonomy" id="45979"/>
    <lineage>
        <taxon>Bacteria</taxon>
        <taxon>Bacillati</taxon>
        <taxon>Actinomycetota</taxon>
        <taxon>Actinomycetes</taxon>
        <taxon>Mycobacteriales</taxon>
        <taxon>Nocardiaceae</taxon>
        <taxon>Nocardia</taxon>
    </lineage>
</organism>
<reference evidence="4 5" key="1">
    <citation type="submission" date="2018-07" db="EMBL/GenBank/DDBJ databases">
        <title>Genomic Encyclopedia of Type Strains, Phase IV (KMG-IV): sequencing the most valuable type-strain genomes for metagenomic binning, comparative biology and taxonomic classification.</title>
        <authorList>
            <person name="Goeker M."/>
        </authorList>
    </citation>
    <scope>NUCLEOTIDE SEQUENCE [LARGE SCALE GENOMIC DNA]</scope>
    <source>
        <strain evidence="4 5">DSM 44290</strain>
    </source>
</reference>
<dbReference type="STRING" id="1210086.GCA_001613105_02101"/>
<sequence length="184" mass="20366">MMIRRVTDEITIRTLDTADPRTISAAFTALGWIKPLELYLRYLAEQRANRRICLVAERSGAFAGYCTLVWESSYAPFRAEGIPEISDLNVLPEYRDRGIGTRLLDTIEELARARGERIGIGVGLTADYGAAQRLYCRRGYLPDGRGIVHGDRPVTPGESITVDDDAVLMMIREFTTPAAGPATS</sequence>
<name>A0A370I410_9NOCA</name>